<dbReference type="Proteomes" id="UP000499080">
    <property type="component" value="Unassembled WGS sequence"/>
</dbReference>
<evidence type="ECO:0000313" key="2">
    <source>
        <dbReference type="Proteomes" id="UP000499080"/>
    </source>
</evidence>
<comment type="caution">
    <text evidence="1">The sequence shown here is derived from an EMBL/GenBank/DDBJ whole genome shotgun (WGS) entry which is preliminary data.</text>
</comment>
<name>A0A4Y2T8V6_ARAVE</name>
<gene>
    <name evidence="1" type="ORF">AVEN_55116_1</name>
</gene>
<protein>
    <submittedName>
        <fullName evidence="1">Uncharacterized protein</fullName>
    </submittedName>
</protein>
<accession>A0A4Y2T8V6</accession>
<organism evidence="1 2">
    <name type="scientific">Araneus ventricosus</name>
    <name type="common">Orbweaver spider</name>
    <name type="synonym">Epeira ventricosa</name>
    <dbReference type="NCBI Taxonomy" id="182803"/>
    <lineage>
        <taxon>Eukaryota</taxon>
        <taxon>Metazoa</taxon>
        <taxon>Ecdysozoa</taxon>
        <taxon>Arthropoda</taxon>
        <taxon>Chelicerata</taxon>
        <taxon>Arachnida</taxon>
        <taxon>Araneae</taxon>
        <taxon>Araneomorphae</taxon>
        <taxon>Entelegynae</taxon>
        <taxon>Araneoidea</taxon>
        <taxon>Araneidae</taxon>
        <taxon>Araneus</taxon>
    </lineage>
</organism>
<keyword evidence="2" id="KW-1185">Reference proteome</keyword>
<reference evidence="1 2" key="1">
    <citation type="journal article" date="2019" name="Sci. Rep.">
        <title>Orb-weaving spider Araneus ventricosus genome elucidates the spidroin gene catalogue.</title>
        <authorList>
            <person name="Kono N."/>
            <person name="Nakamura H."/>
            <person name="Ohtoshi R."/>
            <person name="Moran D.A.P."/>
            <person name="Shinohara A."/>
            <person name="Yoshida Y."/>
            <person name="Fujiwara M."/>
            <person name="Mori M."/>
            <person name="Tomita M."/>
            <person name="Arakawa K."/>
        </authorList>
    </citation>
    <scope>NUCLEOTIDE SEQUENCE [LARGE SCALE GENOMIC DNA]</scope>
</reference>
<evidence type="ECO:0000313" key="1">
    <source>
        <dbReference type="EMBL" id="GBN96390.1"/>
    </source>
</evidence>
<sequence>MRTTSSILYSAAEFFSVHEHCDPWYIAFPRISKLFYQSANLIIFPLIREGSFEPAVQLPPKPSAKLNPIRNSKNCTGPQSNGSQIIVNIGQRTRIHRCSPLPSELQIIPSKDKVPTETLSQTSLRILPVSRRSLPTKRHVQL</sequence>
<dbReference type="EMBL" id="BGPR01026561">
    <property type="protein sequence ID" value="GBN96390.1"/>
    <property type="molecule type" value="Genomic_DNA"/>
</dbReference>
<proteinExistence type="predicted"/>
<dbReference type="AlphaFoldDB" id="A0A4Y2T8V6"/>